<reference evidence="2 3" key="1">
    <citation type="journal article" date="2014" name="World J. Microbiol. Biotechnol.">
        <title>Biodiversity and physiological characteristics of Antarctic and Arctic lichens-associated bacteria.</title>
        <authorList>
            <person name="Lee Y.M."/>
            <person name="Kim E.H."/>
            <person name="Lee H.K."/>
            <person name="Hong S.G."/>
        </authorList>
    </citation>
    <scope>NUCLEOTIDE SEQUENCE [LARGE SCALE GENOMIC DNA]</scope>
    <source>
        <strain evidence="2 3">PAMC 26569</strain>
        <plasmid evidence="2">unnamed5</plasmid>
    </source>
</reference>
<evidence type="ECO:0000313" key="2">
    <source>
        <dbReference type="EMBL" id="QKE93921.1"/>
    </source>
</evidence>
<accession>A0A6M8I1V8</accession>
<dbReference type="AlphaFoldDB" id="A0A6M8I1V8"/>
<dbReference type="RefSeq" id="WP_171837114.1">
    <property type="nucleotide sequence ID" value="NZ_CP053712.1"/>
</dbReference>
<feature type="transmembrane region" description="Helical" evidence="1">
    <location>
        <begin position="249"/>
        <end position="282"/>
    </location>
</feature>
<keyword evidence="1" id="KW-1133">Transmembrane helix</keyword>
<gene>
    <name evidence="2" type="ORF">HN018_27785</name>
</gene>
<feature type="transmembrane region" description="Helical" evidence="1">
    <location>
        <begin position="36"/>
        <end position="58"/>
    </location>
</feature>
<dbReference type="EMBL" id="CP053712">
    <property type="protein sequence ID" value="QKE93921.1"/>
    <property type="molecule type" value="Genomic_DNA"/>
</dbReference>
<dbReference type="KEGG" id="lck:HN018_27785"/>
<feature type="transmembrane region" description="Helical" evidence="1">
    <location>
        <begin position="303"/>
        <end position="324"/>
    </location>
</feature>
<evidence type="ECO:0000256" key="1">
    <source>
        <dbReference type="SAM" id="Phobius"/>
    </source>
</evidence>
<feature type="transmembrane region" description="Helical" evidence="1">
    <location>
        <begin position="150"/>
        <end position="168"/>
    </location>
</feature>
<feature type="transmembrane region" description="Helical" evidence="1">
    <location>
        <begin position="211"/>
        <end position="237"/>
    </location>
</feature>
<feature type="transmembrane region" description="Helical" evidence="1">
    <location>
        <begin position="180"/>
        <end position="199"/>
    </location>
</feature>
<keyword evidence="2" id="KW-0614">Plasmid</keyword>
<keyword evidence="1" id="KW-0812">Transmembrane</keyword>
<geneLocation type="plasmid" evidence="2 3">
    <name>unnamed5</name>
</geneLocation>
<dbReference type="Proteomes" id="UP000500767">
    <property type="component" value="Plasmid unnamed5"/>
</dbReference>
<protein>
    <submittedName>
        <fullName evidence="2">Uncharacterized protein</fullName>
    </submittedName>
</protein>
<keyword evidence="3" id="KW-1185">Reference proteome</keyword>
<evidence type="ECO:0000313" key="3">
    <source>
        <dbReference type="Proteomes" id="UP000500767"/>
    </source>
</evidence>
<keyword evidence="1" id="KW-0472">Membrane</keyword>
<name>A0A6M8I1V8_9PROT</name>
<proteinExistence type="predicted"/>
<sequence length="327" mass="35948">MIALLLPQRALAHVKWFTLTDVHTAPVPFAIVMSPTFLSVFGLFLLLLLLGFLLDGWIALRWPAWLSSGLSSAPTEQRLVRAAAGAYFICASAAGRMILTPELTTHASWIATTQFLIAFFLVWRRTCILSGFGVLVLYLDAMRRYGVFHLIDYLFLLCLAIYLASLSLQSIRLVLFREPLLTGGLAFSLAWTAIEKFLYPQWTIAVIATHPSIAMGLPATLVTVIAGFVEFTLAFYLVTGRGLLRLGGAAYAVIFIAAMPAFGGLDVFGHLVILATLAIVVLRGMTPMQQRLHLPGQGILVDTGWIGLLYLITLSLFFAAYYAMQRT</sequence>
<organism evidence="2 3">
    <name type="scientific">Lichenicola cladoniae</name>
    <dbReference type="NCBI Taxonomy" id="1484109"/>
    <lineage>
        <taxon>Bacteria</taxon>
        <taxon>Pseudomonadati</taxon>
        <taxon>Pseudomonadota</taxon>
        <taxon>Alphaproteobacteria</taxon>
        <taxon>Acetobacterales</taxon>
        <taxon>Acetobacteraceae</taxon>
        <taxon>Lichenicola</taxon>
    </lineage>
</organism>
<feature type="transmembrane region" description="Helical" evidence="1">
    <location>
        <begin position="115"/>
        <end position="138"/>
    </location>
</feature>